<dbReference type="EMBL" id="PGVA01000024">
    <property type="protein sequence ID" value="PLR82895.1"/>
    <property type="molecule type" value="Genomic_DNA"/>
</dbReference>
<dbReference type="Proteomes" id="UP000235114">
    <property type="component" value="Unassembled WGS sequence"/>
</dbReference>
<protein>
    <recommendedName>
        <fullName evidence="2">YtkA-like domain-containing protein</fullName>
    </recommendedName>
</protein>
<dbReference type="RefSeq" id="WP_101577311.1">
    <property type="nucleotide sequence ID" value="NZ_PGVA01000024.1"/>
</dbReference>
<dbReference type="InterPro" id="IPR032693">
    <property type="entry name" value="YtkA-like_dom"/>
</dbReference>
<reference evidence="4 6" key="2">
    <citation type="submission" date="2017-12" db="EMBL/GenBank/DDBJ databases">
        <title>Comparative Functional Genomics of Dry Heat Resistant strains isolated from the Viking Spacecraft.</title>
        <authorList>
            <person name="Seuylemezian A."/>
            <person name="Cooper K."/>
            <person name="Vaishampayan P."/>
        </authorList>
    </citation>
    <scope>NUCLEOTIDE SEQUENCE [LARGE SCALE GENOMIC DNA]</scope>
    <source>
        <strain evidence="4 6">ATCC 29669</strain>
    </source>
</reference>
<evidence type="ECO:0000313" key="5">
    <source>
        <dbReference type="Proteomes" id="UP000234951"/>
    </source>
</evidence>
<keyword evidence="6" id="KW-1185">Reference proteome</keyword>
<organism evidence="3 5">
    <name type="scientific">Bacillus canaveralius</name>
    <dbReference type="NCBI Taxonomy" id="1403243"/>
    <lineage>
        <taxon>Bacteria</taxon>
        <taxon>Bacillati</taxon>
        <taxon>Bacillota</taxon>
        <taxon>Bacilli</taxon>
        <taxon>Bacillales</taxon>
        <taxon>Bacillaceae</taxon>
        <taxon>Bacillus</taxon>
    </lineage>
</organism>
<sequence>MKKRITVMLFAMLLLAGCGNANQESGKNGNGDQMPGLIEAELQIPEKVESAGEVELSVAVTQDGEAVEDANEVKFEIWRDSNKDASELIPAKYQGKGKYTAIKTFAEEGHYTVQVHVTARSMHTMPKQQLQIGNPAEMSHEHHDEESDHDH</sequence>
<accession>A0A2N5GM35</accession>
<evidence type="ECO:0000313" key="3">
    <source>
        <dbReference type="EMBL" id="PLR82895.1"/>
    </source>
</evidence>
<feature type="chain" id="PRO_5039618996" description="YtkA-like domain-containing protein" evidence="1">
    <location>
        <begin position="22"/>
        <end position="151"/>
    </location>
</feature>
<reference evidence="3 5" key="1">
    <citation type="submission" date="2017-11" db="EMBL/GenBank/DDBJ databases">
        <title>Comparitive Functional Genomics of Dry Heat Resistant strains isolated from the Viking Spacecraft.</title>
        <authorList>
            <person name="Seuylemezian A."/>
            <person name="Cooper K."/>
            <person name="Vaishampayan P."/>
        </authorList>
    </citation>
    <scope>NUCLEOTIDE SEQUENCE [LARGE SCALE GENOMIC DNA]</scope>
    <source>
        <strain evidence="3 5">M4.6</strain>
    </source>
</reference>
<evidence type="ECO:0000313" key="6">
    <source>
        <dbReference type="Proteomes" id="UP000235114"/>
    </source>
</evidence>
<dbReference type="EMBL" id="PGVD01000028">
    <property type="protein sequence ID" value="PLR97100.1"/>
    <property type="molecule type" value="Genomic_DNA"/>
</dbReference>
<feature type="signal peptide" evidence="1">
    <location>
        <begin position="1"/>
        <end position="21"/>
    </location>
</feature>
<comment type="caution">
    <text evidence="3">The sequence shown here is derived from an EMBL/GenBank/DDBJ whole genome shotgun (WGS) entry which is preliminary data.</text>
</comment>
<dbReference type="Proteomes" id="UP000234951">
    <property type="component" value="Unassembled WGS sequence"/>
</dbReference>
<feature type="domain" description="YtkA-like" evidence="2">
    <location>
        <begin position="38"/>
        <end position="116"/>
    </location>
</feature>
<dbReference type="AlphaFoldDB" id="A0A2N5GM35"/>
<evidence type="ECO:0000256" key="1">
    <source>
        <dbReference type="SAM" id="SignalP"/>
    </source>
</evidence>
<evidence type="ECO:0000259" key="2">
    <source>
        <dbReference type="Pfam" id="PF13115"/>
    </source>
</evidence>
<dbReference type="OrthoDB" id="2679563at2"/>
<keyword evidence="1" id="KW-0732">Signal</keyword>
<dbReference type="PROSITE" id="PS51257">
    <property type="entry name" value="PROKAR_LIPOPROTEIN"/>
    <property type="match status" value="1"/>
</dbReference>
<dbReference type="Pfam" id="PF13115">
    <property type="entry name" value="YtkA"/>
    <property type="match status" value="1"/>
</dbReference>
<evidence type="ECO:0000313" key="4">
    <source>
        <dbReference type="EMBL" id="PLR97100.1"/>
    </source>
</evidence>
<gene>
    <name evidence="3" type="ORF">CU635_10460</name>
    <name evidence="4" type="ORF">CVD25_10735</name>
</gene>
<proteinExistence type="predicted"/>
<name>A0A2N5GM35_9BACI</name>